<dbReference type="InterPro" id="IPR008271">
    <property type="entry name" value="Ser/Thr_kinase_AS"/>
</dbReference>
<dbReference type="GO" id="GO:0005524">
    <property type="term" value="F:ATP binding"/>
    <property type="evidence" value="ECO:0007669"/>
    <property type="project" value="InterPro"/>
</dbReference>
<evidence type="ECO:0000259" key="1">
    <source>
        <dbReference type="PROSITE" id="PS50011"/>
    </source>
</evidence>
<dbReference type="EMBL" id="HBFP01008456">
    <property type="protein sequence ID" value="CAD8821654.1"/>
    <property type="molecule type" value="Transcribed_RNA"/>
</dbReference>
<name>A0A7S0ZHD7_9RHOD</name>
<dbReference type="SUPFAM" id="SSF56112">
    <property type="entry name" value="Protein kinase-like (PK-like)"/>
    <property type="match status" value="1"/>
</dbReference>
<accession>A0A7S0ZHD7</accession>
<dbReference type="PANTHER" id="PTHR24347">
    <property type="entry name" value="SERINE/THREONINE-PROTEIN KINASE"/>
    <property type="match status" value="1"/>
</dbReference>
<dbReference type="InterPro" id="IPR011009">
    <property type="entry name" value="Kinase-like_dom_sf"/>
</dbReference>
<evidence type="ECO:0000313" key="2">
    <source>
        <dbReference type="EMBL" id="CAD8821654.1"/>
    </source>
</evidence>
<dbReference type="PROSITE" id="PS50011">
    <property type="entry name" value="PROTEIN_KINASE_DOM"/>
    <property type="match status" value="1"/>
</dbReference>
<dbReference type="Gene3D" id="1.10.510.10">
    <property type="entry name" value="Transferase(Phosphotransferase) domain 1"/>
    <property type="match status" value="1"/>
</dbReference>
<gene>
    <name evidence="2" type="ORF">TOLI1172_LOCUS6049</name>
</gene>
<proteinExistence type="predicted"/>
<dbReference type="AlphaFoldDB" id="A0A7S0ZHD7"/>
<dbReference type="GO" id="GO:0004672">
    <property type="term" value="F:protein kinase activity"/>
    <property type="evidence" value="ECO:0007669"/>
    <property type="project" value="InterPro"/>
</dbReference>
<dbReference type="PROSITE" id="PS00108">
    <property type="entry name" value="PROTEIN_KINASE_ST"/>
    <property type="match status" value="1"/>
</dbReference>
<protein>
    <recommendedName>
        <fullName evidence="1">Protein kinase domain-containing protein</fullName>
    </recommendedName>
</protein>
<organism evidence="2">
    <name type="scientific">Timspurckia oligopyrenoides</name>
    <dbReference type="NCBI Taxonomy" id="708627"/>
    <lineage>
        <taxon>Eukaryota</taxon>
        <taxon>Rhodophyta</taxon>
        <taxon>Bangiophyceae</taxon>
        <taxon>Porphyridiales</taxon>
        <taxon>Porphyridiaceae</taxon>
        <taxon>Timspurckia</taxon>
    </lineage>
</organism>
<reference evidence="2" key="1">
    <citation type="submission" date="2021-01" db="EMBL/GenBank/DDBJ databases">
        <authorList>
            <person name="Corre E."/>
            <person name="Pelletier E."/>
            <person name="Niang G."/>
            <person name="Scheremetjew M."/>
            <person name="Finn R."/>
            <person name="Kale V."/>
            <person name="Holt S."/>
            <person name="Cochrane G."/>
            <person name="Meng A."/>
            <person name="Brown T."/>
            <person name="Cohen L."/>
        </authorList>
    </citation>
    <scope>NUCLEOTIDE SEQUENCE</scope>
    <source>
        <strain evidence="2">CCMP3278</strain>
    </source>
</reference>
<sequence length="258" mass="28248">MEGGELFDVIATSGSFSEMNAQRIMRDILQGIAYLHTHSIVHRDIKPENVLCKSSKSFPLTVKIADLGLAGFLGESGEMSERNQQQMIGTAAYVAPEIVRKEPYGAGVDVWASGVLLYIMLTGKMPFYGNDESEVLKMILDGEVDYSLPEFEPISESAKSLLRSLLQKDPNRRLTAQAALNHRWIEDSSIVSDAPLGNDYSNLHSSRRKFRRAVIAVASLKKMSMLRMATANAVASGAFSTVSSSSITSEQQPKTNPS</sequence>
<dbReference type="SMART" id="SM00220">
    <property type="entry name" value="S_TKc"/>
    <property type="match status" value="1"/>
</dbReference>
<feature type="domain" description="Protein kinase" evidence="1">
    <location>
        <begin position="1"/>
        <end position="185"/>
    </location>
</feature>
<dbReference type="InterPro" id="IPR000719">
    <property type="entry name" value="Prot_kinase_dom"/>
</dbReference>
<dbReference type="Pfam" id="PF00069">
    <property type="entry name" value="Pkinase"/>
    <property type="match status" value="1"/>
</dbReference>